<dbReference type="PANTHER" id="PTHR43441:SF10">
    <property type="entry name" value="ACETYLTRANSFERASE"/>
    <property type="match status" value="1"/>
</dbReference>
<gene>
    <name evidence="2" type="ORF">WSS_A10007</name>
</gene>
<dbReference type="InterPro" id="IPR051908">
    <property type="entry name" value="Ribosomal_N-acetyltransferase"/>
</dbReference>
<sequence length="190" mass="20741">MAGMFVVTLAADNVWLSPPVVTDIDEICAACSDASIAEWTTMPAPYGRSDAEQFVRQTVPSGWADRSPTWALREREDGPVLGMIGLMARDVTAAEIGYWLSPAARSRGLMTTAVNLVCDFAFRPDSLGLERIEWRAFVGNLDSAAVARRVGFRFEGIQRAGLVQRGVRRDSWVAALLAGDPRQPAEGWPD</sequence>
<proteinExistence type="predicted"/>
<comment type="caution">
    <text evidence="2">The sequence shown here is derived from an EMBL/GenBank/DDBJ whole genome shotgun (WGS) entry which is preliminary data.</text>
</comment>
<dbReference type="AlphaFoldDB" id="K8XN80"/>
<dbReference type="PANTHER" id="PTHR43441">
    <property type="entry name" value="RIBOSOMAL-PROTEIN-SERINE ACETYLTRANSFERASE"/>
    <property type="match status" value="1"/>
</dbReference>
<evidence type="ECO:0000313" key="3">
    <source>
        <dbReference type="Proteomes" id="UP000005951"/>
    </source>
</evidence>
<dbReference type="InterPro" id="IPR000182">
    <property type="entry name" value="GNAT_dom"/>
</dbReference>
<feature type="domain" description="N-acetyltransferase" evidence="1">
    <location>
        <begin position="19"/>
        <end position="183"/>
    </location>
</feature>
<dbReference type="Pfam" id="PF13302">
    <property type="entry name" value="Acetyltransf_3"/>
    <property type="match status" value="1"/>
</dbReference>
<dbReference type="PROSITE" id="PS51186">
    <property type="entry name" value="GNAT"/>
    <property type="match status" value="1"/>
</dbReference>
<dbReference type="InterPro" id="IPR016181">
    <property type="entry name" value="Acyl_CoA_acyltransferase"/>
</dbReference>
<protein>
    <submittedName>
        <fullName evidence="2">Acetyltransferase</fullName>
    </submittedName>
</protein>
<evidence type="ECO:0000259" key="1">
    <source>
        <dbReference type="PROSITE" id="PS51186"/>
    </source>
</evidence>
<organism evidence="2 3">
    <name type="scientific">Rhodococcus opacus M213</name>
    <dbReference type="NCBI Taxonomy" id="1129896"/>
    <lineage>
        <taxon>Bacteria</taxon>
        <taxon>Bacillati</taxon>
        <taxon>Actinomycetota</taxon>
        <taxon>Actinomycetes</taxon>
        <taxon>Mycobacteriales</taxon>
        <taxon>Nocardiaceae</taxon>
        <taxon>Rhodococcus</taxon>
    </lineage>
</organism>
<dbReference type="Proteomes" id="UP000005951">
    <property type="component" value="Unassembled WGS sequence"/>
</dbReference>
<name>K8XN80_RHOOP</name>
<dbReference type="EMBL" id="AJYC02000028">
    <property type="protein sequence ID" value="EKT82894.1"/>
    <property type="molecule type" value="Genomic_DNA"/>
</dbReference>
<dbReference type="GO" id="GO:1990189">
    <property type="term" value="F:protein N-terminal-serine acetyltransferase activity"/>
    <property type="evidence" value="ECO:0007669"/>
    <property type="project" value="TreeGrafter"/>
</dbReference>
<dbReference type="SUPFAM" id="SSF55729">
    <property type="entry name" value="Acyl-CoA N-acyltransferases (Nat)"/>
    <property type="match status" value="1"/>
</dbReference>
<reference evidence="2 3" key="1">
    <citation type="journal article" date="2013" name="Genome Announc.">
        <title>Draft Genome Sequence of Rhodococcus opacus Strain M213 Shows a Diverse Catabolic Potential.</title>
        <authorList>
            <person name="Pathak A."/>
            <person name="Green S.J."/>
            <person name="Ogram A."/>
            <person name="Chauhan A."/>
        </authorList>
    </citation>
    <scope>NUCLEOTIDE SEQUENCE [LARGE SCALE GENOMIC DNA]</scope>
    <source>
        <strain evidence="2 3">M213</strain>
    </source>
</reference>
<dbReference type="GO" id="GO:0005737">
    <property type="term" value="C:cytoplasm"/>
    <property type="evidence" value="ECO:0007669"/>
    <property type="project" value="TreeGrafter"/>
</dbReference>
<keyword evidence="2" id="KW-0808">Transferase</keyword>
<dbReference type="Gene3D" id="3.40.630.30">
    <property type="match status" value="1"/>
</dbReference>
<accession>K8XN80</accession>
<evidence type="ECO:0000313" key="2">
    <source>
        <dbReference type="EMBL" id="EKT82894.1"/>
    </source>
</evidence>
<dbReference type="GO" id="GO:0008999">
    <property type="term" value="F:protein-N-terminal-alanine acetyltransferase activity"/>
    <property type="evidence" value="ECO:0007669"/>
    <property type="project" value="TreeGrafter"/>
</dbReference>